<sequence>MAAAMKITLLAVAAMAVLSSVSAATYNVGEPAGEWGFGINYGSWASSKQFIPGDSIVFKYSPQAHDVLEVSKADYDSCSAASPITTLKTGNDVVALPATGTRYFICGFAGHCTAGMKVAIDIVSASSPSTPSSPAPASGPSTSNSPPPPSPAPASGPSTSNSPPPPSPSAATSVRVTAGLGLVVLLAGLMA</sequence>
<organism evidence="6 7">
    <name type="scientific">Lolium multiflorum</name>
    <name type="common">Italian ryegrass</name>
    <name type="synonym">Lolium perenne subsp. multiflorum</name>
    <dbReference type="NCBI Taxonomy" id="4521"/>
    <lineage>
        <taxon>Eukaryota</taxon>
        <taxon>Viridiplantae</taxon>
        <taxon>Streptophyta</taxon>
        <taxon>Embryophyta</taxon>
        <taxon>Tracheophyta</taxon>
        <taxon>Spermatophyta</taxon>
        <taxon>Magnoliopsida</taxon>
        <taxon>Liliopsida</taxon>
        <taxon>Poales</taxon>
        <taxon>Poaceae</taxon>
        <taxon>BOP clade</taxon>
        <taxon>Pooideae</taxon>
        <taxon>Poodae</taxon>
        <taxon>Poeae</taxon>
        <taxon>Poeae Chloroplast Group 2 (Poeae type)</taxon>
        <taxon>Loliodinae</taxon>
        <taxon>Loliinae</taxon>
        <taxon>Lolium</taxon>
    </lineage>
</organism>
<keyword evidence="7" id="KW-1185">Reference proteome</keyword>
<evidence type="ECO:0000313" key="6">
    <source>
        <dbReference type="EMBL" id="KAK1616742.1"/>
    </source>
</evidence>
<proteinExistence type="predicted"/>
<keyword evidence="1" id="KW-0479">Metal-binding</keyword>
<evidence type="ECO:0000256" key="4">
    <source>
        <dbReference type="SAM" id="SignalP"/>
    </source>
</evidence>
<reference evidence="6" key="1">
    <citation type="submission" date="2023-07" db="EMBL/GenBank/DDBJ databases">
        <title>A chromosome-level genome assembly of Lolium multiflorum.</title>
        <authorList>
            <person name="Chen Y."/>
            <person name="Copetti D."/>
            <person name="Kolliker R."/>
            <person name="Studer B."/>
        </authorList>
    </citation>
    <scope>NUCLEOTIDE SEQUENCE</scope>
    <source>
        <strain evidence="6">02402/16</strain>
        <tissue evidence="6">Leaf</tissue>
    </source>
</reference>
<name>A0AAD8VR06_LOLMU</name>
<evidence type="ECO:0000259" key="5">
    <source>
        <dbReference type="PROSITE" id="PS51485"/>
    </source>
</evidence>
<feature type="domain" description="Phytocyanin" evidence="5">
    <location>
        <begin position="24"/>
        <end position="124"/>
    </location>
</feature>
<dbReference type="PROSITE" id="PS51485">
    <property type="entry name" value="PHYTOCYANIN"/>
    <property type="match status" value="1"/>
</dbReference>
<comment type="caution">
    <text evidence="6">The sequence shown here is derived from an EMBL/GenBank/DDBJ whole genome shotgun (WGS) entry which is preliminary data.</text>
</comment>
<gene>
    <name evidence="6" type="ORF">QYE76_022259</name>
</gene>
<dbReference type="CDD" id="cd04216">
    <property type="entry name" value="Phytocyanin"/>
    <property type="match status" value="1"/>
</dbReference>
<keyword evidence="4" id="KW-0732">Signal</keyword>
<feature type="chain" id="PRO_5042091087" description="Phytocyanin domain-containing protein" evidence="4">
    <location>
        <begin position="24"/>
        <end position="191"/>
    </location>
</feature>
<evidence type="ECO:0000256" key="1">
    <source>
        <dbReference type="ARBA" id="ARBA00022723"/>
    </source>
</evidence>
<feature type="region of interest" description="Disordered" evidence="3">
    <location>
        <begin position="125"/>
        <end position="172"/>
    </location>
</feature>
<accession>A0AAD8VR06</accession>
<evidence type="ECO:0000256" key="2">
    <source>
        <dbReference type="ARBA" id="ARBA00023180"/>
    </source>
</evidence>
<dbReference type="Proteomes" id="UP001231189">
    <property type="component" value="Unassembled WGS sequence"/>
</dbReference>
<feature type="compositionally biased region" description="Pro residues" evidence="3">
    <location>
        <begin position="145"/>
        <end position="154"/>
    </location>
</feature>
<feature type="signal peptide" evidence="4">
    <location>
        <begin position="1"/>
        <end position="23"/>
    </location>
</feature>
<dbReference type="EMBL" id="JAUUTY010000006">
    <property type="protein sequence ID" value="KAK1616742.1"/>
    <property type="molecule type" value="Genomic_DNA"/>
</dbReference>
<evidence type="ECO:0000256" key="3">
    <source>
        <dbReference type="SAM" id="MobiDB-lite"/>
    </source>
</evidence>
<feature type="compositionally biased region" description="Low complexity" evidence="3">
    <location>
        <begin position="125"/>
        <end position="144"/>
    </location>
</feature>
<evidence type="ECO:0000313" key="7">
    <source>
        <dbReference type="Proteomes" id="UP001231189"/>
    </source>
</evidence>
<dbReference type="InterPro" id="IPR003245">
    <property type="entry name" value="Phytocyanin_dom"/>
</dbReference>
<dbReference type="FunFam" id="2.60.40.420:FF:000003">
    <property type="entry name" value="Blue copper"/>
    <property type="match status" value="1"/>
</dbReference>
<protein>
    <recommendedName>
        <fullName evidence="5">Phytocyanin domain-containing protein</fullName>
    </recommendedName>
</protein>
<dbReference type="GO" id="GO:0009055">
    <property type="term" value="F:electron transfer activity"/>
    <property type="evidence" value="ECO:0007669"/>
    <property type="project" value="InterPro"/>
</dbReference>
<dbReference type="InterPro" id="IPR039391">
    <property type="entry name" value="Phytocyanin-like"/>
</dbReference>
<dbReference type="Pfam" id="PF02298">
    <property type="entry name" value="Cu_bind_like"/>
    <property type="match status" value="1"/>
</dbReference>
<dbReference type="InterPro" id="IPR008972">
    <property type="entry name" value="Cupredoxin"/>
</dbReference>
<dbReference type="SUPFAM" id="SSF49503">
    <property type="entry name" value="Cupredoxins"/>
    <property type="match status" value="1"/>
</dbReference>
<dbReference type="Gene3D" id="2.60.40.420">
    <property type="entry name" value="Cupredoxins - blue copper proteins"/>
    <property type="match status" value="1"/>
</dbReference>
<dbReference type="GO" id="GO:0005886">
    <property type="term" value="C:plasma membrane"/>
    <property type="evidence" value="ECO:0007669"/>
    <property type="project" value="TreeGrafter"/>
</dbReference>
<dbReference type="GO" id="GO:0046872">
    <property type="term" value="F:metal ion binding"/>
    <property type="evidence" value="ECO:0007669"/>
    <property type="project" value="UniProtKB-KW"/>
</dbReference>
<keyword evidence="2" id="KW-0325">Glycoprotein</keyword>
<dbReference type="PANTHER" id="PTHR33021:SF545">
    <property type="entry name" value="OS09G0572700 PROTEIN"/>
    <property type="match status" value="1"/>
</dbReference>
<dbReference type="AlphaFoldDB" id="A0AAD8VR06"/>
<dbReference type="PANTHER" id="PTHR33021">
    <property type="entry name" value="BLUE COPPER PROTEIN"/>
    <property type="match status" value="1"/>
</dbReference>